<dbReference type="InterPro" id="IPR019791">
    <property type="entry name" value="Haem_peroxidase_animal"/>
</dbReference>
<evidence type="ECO:0000256" key="7">
    <source>
        <dbReference type="ARBA" id="ARBA00022821"/>
    </source>
</evidence>
<evidence type="ECO:0000313" key="14">
    <source>
        <dbReference type="EMBL" id="KAL1792863.1"/>
    </source>
</evidence>
<dbReference type="Gene3D" id="1.10.640.10">
    <property type="entry name" value="Haem peroxidase domain superfamily, animal type"/>
    <property type="match status" value="1"/>
</dbReference>
<evidence type="ECO:0000313" key="15">
    <source>
        <dbReference type="Proteomes" id="UP001578633"/>
    </source>
</evidence>
<keyword evidence="12" id="KW-0443">Lipid metabolism</keyword>
<keyword evidence="9" id="KW-0223">Dioxygenase</keyword>
<evidence type="ECO:0008006" key="16">
    <source>
        <dbReference type="Google" id="ProtNLM"/>
    </source>
</evidence>
<evidence type="ECO:0000256" key="9">
    <source>
        <dbReference type="ARBA" id="ARBA00022964"/>
    </source>
</evidence>
<dbReference type="PRINTS" id="PR00457">
    <property type="entry name" value="ANPEROXIDASE"/>
</dbReference>
<evidence type="ECO:0000256" key="12">
    <source>
        <dbReference type="ARBA" id="ARBA00023098"/>
    </source>
</evidence>
<accession>A0ABR3U8L9</accession>
<protein>
    <recommendedName>
        <fullName evidence="16">Alpha-dioxygenase 1</fullName>
    </recommendedName>
</protein>
<evidence type="ECO:0000256" key="10">
    <source>
        <dbReference type="ARBA" id="ARBA00023002"/>
    </source>
</evidence>
<dbReference type="PANTHER" id="PTHR11903">
    <property type="entry name" value="PROSTAGLANDIN G/H SYNTHASE"/>
    <property type="match status" value="1"/>
</dbReference>
<dbReference type="PANTHER" id="PTHR11903:SF11">
    <property type="entry name" value="ALPHA-DIOXYGENASE 1"/>
    <property type="match status" value="1"/>
</dbReference>
<evidence type="ECO:0000256" key="3">
    <source>
        <dbReference type="ARBA" id="ARBA00022559"/>
    </source>
</evidence>
<dbReference type="InterPro" id="IPR034815">
    <property type="entry name" value="A_dioxygenase"/>
</dbReference>
<evidence type="ECO:0000256" key="11">
    <source>
        <dbReference type="ARBA" id="ARBA00023004"/>
    </source>
</evidence>
<keyword evidence="6" id="KW-0925">Oxylipin biosynthesis</keyword>
<evidence type="ECO:0000256" key="5">
    <source>
        <dbReference type="ARBA" id="ARBA00022723"/>
    </source>
</evidence>
<dbReference type="Proteomes" id="UP001578633">
    <property type="component" value="Chromosome 9"/>
</dbReference>
<reference evidence="14 15" key="1">
    <citation type="submission" date="2024-09" db="EMBL/GenBank/DDBJ databases">
        <title>T2T genomes of carrot and Alternaria dauci and their utility for understanding host-pathogen interaction during carrot leaf blight disease.</title>
        <authorList>
            <person name="Liu W."/>
            <person name="Xu S."/>
            <person name="Ou C."/>
            <person name="Liu X."/>
            <person name="Zhuang F."/>
            <person name="Deng X.W."/>
        </authorList>
    </citation>
    <scope>NUCLEOTIDE SEQUENCE [LARGE SCALE GENOMIC DNA]</scope>
    <source>
        <strain evidence="14 15">A2016</strain>
    </source>
</reference>
<keyword evidence="13" id="KW-0275">Fatty acid biosynthesis</keyword>
<keyword evidence="2" id="KW-0444">Lipid biosynthesis</keyword>
<dbReference type="SUPFAM" id="SSF48113">
    <property type="entry name" value="Heme-dependent peroxidases"/>
    <property type="match status" value="1"/>
</dbReference>
<keyword evidence="3" id="KW-0575">Peroxidase</keyword>
<dbReference type="EMBL" id="JBHGVX010000009">
    <property type="protein sequence ID" value="KAL1792863.1"/>
    <property type="molecule type" value="Genomic_DNA"/>
</dbReference>
<name>A0ABR3U8L9_9PLEO</name>
<evidence type="ECO:0000256" key="4">
    <source>
        <dbReference type="ARBA" id="ARBA00022617"/>
    </source>
</evidence>
<dbReference type="GeneID" id="96089692"/>
<organism evidence="14 15">
    <name type="scientific">Alternaria dauci</name>
    <dbReference type="NCBI Taxonomy" id="48095"/>
    <lineage>
        <taxon>Eukaryota</taxon>
        <taxon>Fungi</taxon>
        <taxon>Dikarya</taxon>
        <taxon>Ascomycota</taxon>
        <taxon>Pezizomycotina</taxon>
        <taxon>Dothideomycetes</taxon>
        <taxon>Pleosporomycetidae</taxon>
        <taxon>Pleosporales</taxon>
        <taxon>Pleosporineae</taxon>
        <taxon>Pleosporaceae</taxon>
        <taxon>Alternaria</taxon>
        <taxon>Alternaria sect. Porri</taxon>
    </lineage>
</organism>
<evidence type="ECO:0000256" key="6">
    <source>
        <dbReference type="ARBA" id="ARBA00022767"/>
    </source>
</evidence>
<dbReference type="InterPro" id="IPR037120">
    <property type="entry name" value="Haem_peroxidase_sf_animal"/>
</dbReference>
<keyword evidence="5" id="KW-0479">Metal-binding</keyword>
<gene>
    <name evidence="14" type="ORF">ACET3X_009370</name>
</gene>
<comment type="caution">
    <text evidence="14">The sequence shown here is derived from an EMBL/GenBank/DDBJ whole genome shotgun (WGS) entry which is preliminary data.</text>
</comment>
<dbReference type="Pfam" id="PF03098">
    <property type="entry name" value="An_peroxidase"/>
    <property type="match status" value="1"/>
</dbReference>
<dbReference type="PROSITE" id="PS50292">
    <property type="entry name" value="PEROXIDASE_3"/>
    <property type="match status" value="1"/>
</dbReference>
<keyword evidence="11" id="KW-0408">Iron</keyword>
<evidence type="ECO:0000256" key="8">
    <source>
        <dbReference type="ARBA" id="ARBA00022832"/>
    </source>
</evidence>
<keyword evidence="4" id="KW-0349">Heme</keyword>
<sequence length="632" mass="71043">MGVSDQNKPKAYTYKPGLPQRALIRIFHGVNNTIPWHKLPTWVGVLNVAAFRYELRQKNLHDVYPSPNDQGTPGCPHLSDEQYLHTRHSDGLFNDLSAPKMGCTGMRFGRNVPREYTTKPSEEELMTPNPRLVSEQLLKRDKFKPATSLNLLAAAWIQFQVHDWFQHENSASETYNVPLPEGDKWNSSDGNMKIEQTQSDAALDITNKTTPAYKNINTHWWDGSQIYGSTEVRTTELRGQSQNGKLTVDAQKIATFLPRDSNGIPQTGFMTNWWLGLEMLHTLFVLEHNAICDALVAAYPSWSNERVFDTARLVNCALMAKIHTVEWTPAILAHPVLDISMNANWWGVLGERLYKLLGRVSATSEAISGIPGSGVEHHAAPYALTEEFVSVYRMHALVPDTVAFFDSRTGEHKTTRSIRDVAFEKARAPLEDDALGFSDVFYSFGINYPGAITLNNTPDFLRDLHTPDGRHIDLSTIDVLRDRERGVPRYNAFRRLFHLAPVTSFLELTGGNEVVAEKLAGIYNEDIEKVDLLVGCLAEPLPAGFGFSDTAFRVFILMASRRLKSDRFIAGDWNEKTYSKVGMRWVQNGGMKDVLARHFPGLEGVLGKSGNPFAPWKMMDASKRYEGKETNA</sequence>
<evidence type="ECO:0000256" key="2">
    <source>
        <dbReference type="ARBA" id="ARBA00022516"/>
    </source>
</evidence>
<proteinExistence type="predicted"/>
<dbReference type="RefSeq" id="XP_069303447.1">
    <property type="nucleotide sequence ID" value="XM_069455557.1"/>
</dbReference>
<keyword evidence="8" id="KW-0276">Fatty acid metabolism</keyword>
<evidence type="ECO:0000256" key="1">
    <source>
        <dbReference type="ARBA" id="ARBA00001913"/>
    </source>
</evidence>
<keyword evidence="15" id="KW-1185">Reference proteome</keyword>
<keyword evidence="7" id="KW-0611">Plant defense</keyword>
<dbReference type="InterPro" id="IPR050783">
    <property type="entry name" value="Oxylipin_biosynth_metab"/>
</dbReference>
<comment type="cofactor">
    <cofactor evidence="1">
        <name>Ca(2+)</name>
        <dbReference type="ChEBI" id="CHEBI:29108"/>
    </cofactor>
</comment>
<evidence type="ECO:0000256" key="13">
    <source>
        <dbReference type="ARBA" id="ARBA00023160"/>
    </source>
</evidence>
<dbReference type="CDD" id="cd09818">
    <property type="entry name" value="PIOX_like"/>
    <property type="match status" value="1"/>
</dbReference>
<dbReference type="InterPro" id="IPR010255">
    <property type="entry name" value="Haem_peroxidase_sf"/>
</dbReference>
<keyword evidence="10" id="KW-0560">Oxidoreductase</keyword>